<protein>
    <submittedName>
        <fullName evidence="1">Uncharacterized protein</fullName>
    </submittedName>
</protein>
<accession>A0A3N4I086</accession>
<dbReference type="EMBL" id="ML119767">
    <property type="protein sequence ID" value="RPA75294.1"/>
    <property type="molecule type" value="Genomic_DNA"/>
</dbReference>
<sequence>MADPFTVFGIIAGCVESIGQAYSIAHDLVQAEKKISTEVMALERNLDIWKGMVTDEIILLLWAVCSIPENVSRTMFVEGIDPGEAFYEQTDSNALKLLQSCALQLETIVQTLIDKKVMRAIDLVRAADTNATTGSTTASNTNANSFGRFGRRLAHRASQTSLDIQARGVRFVAAYKLNDGCKGGIKDAIRQMKSLVSDLQAFRCQHEAIMKMRKEITLLQNEQQASQEQGAENAEG</sequence>
<reference evidence="1 2" key="1">
    <citation type="journal article" date="2018" name="Nat. Ecol. Evol.">
        <title>Pezizomycetes genomes reveal the molecular basis of ectomycorrhizal truffle lifestyle.</title>
        <authorList>
            <person name="Murat C."/>
            <person name="Payen T."/>
            <person name="Noel B."/>
            <person name="Kuo A."/>
            <person name="Morin E."/>
            <person name="Chen J."/>
            <person name="Kohler A."/>
            <person name="Krizsan K."/>
            <person name="Balestrini R."/>
            <person name="Da Silva C."/>
            <person name="Montanini B."/>
            <person name="Hainaut M."/>
            <person name="Levati E."/>
            <person name="Barry K.W."/>
            <person name="Belfiori B."/>
            <person name="Cichocki N."/>
            <person name="Clum A."/>
            <person name="Dockter R.B."/>
            <person name="Fauchery L."/>
            <person name="Guy J."/>
            <person name="Iotti M."/>
            <person name="Le Tacon F."/>
            <person name="Lindquist E.A."/>
            <person name="Lipzen A."/>
            <person name="Malagnac F."/>
            <person name="Mello A."/>
            <person name="Molinier V."/>
            <person name="Miyauchi S."/>
            <person name="Poulain J."/>
            <person name="Riccioni C."/>
            <person name="Rubini A."/>
            <person name="Sitrit Y."/>
            <person name="Splivallo R."/>
            <person name="Traeger S."/>
            <person name="Wang M."/>
            <person name="Zifcakova L."/>
            <person name="Wipf D."/>
            <person name="Zambonelli A."/>
            <person name="Paolocci F."/>
            <person name="Nowrousian M."/>
            <person name="Ottonello S."/>
            <person name="Baldrian P."/>
            <person name="Spatafora J.W."/>
            <person name="Henrissat B."/>
            <person name="Nagy L.G."/>
            <person name="Aury J.M."/>
            <person name="Wincker P."/>
            <person name="Grigoriev I.V."/>
            <person name="Bonfante P."/>
            <person name="Martin F.M."/>
        </authorList>
    </citation>
    <scope>NUCLEOTIDE SEQUENCE [LARGE SCALE GENOMIC DNA]</scope>
    <source>
        <strain evidence="1 2">RN42</strain>
    </source>
</reference>
<evidence type="ECO:0000313" key="1">
    <source>
        <dbReference type="EMBL" id="RPA75294.1"/>
    </source>
</evidence>
<keyword evidence="2" id="KW-1185">Reference proteome</keyword>
<dbReference type="Proteomes" id="UP000275078">
    <property type="component" value="Unassembled WGS sequence"/>
</dbReference>
<gene>
    <name evidence="1" type="ORF">BJ508DRAFT_332258</name>
</gene>
<organism evidence="1 2">
    <name type="scientific">Ascobolus immersus RN42</name>
    <dbReference type="NCBI Taxonomy" id="1160509"/>
    <lineage>
        <taxon>Eukaryota</taxon>
        <taxon>Fungi</taxon>
        <taxon>Dikarya</taxon>
        <taxon>Ascomycota</taxon>
        <taxon>Pezizomycotina</taxon>
        <taxon>Pezizomycetes</taxon>
        <taxon>Pezizales</taxon>
        <taxon>Ascobolaceae</taxon>
        <taxon>Ascobolus</taxon>
    </lineage>
</organism>
<evidence type="ECO:0000313" key="2">
    <source>
        <dbReference type="Proteomes" id="UP000275078"/>
    </source>
</evidence>
<dbReference type="AlphaFoldDB" id="A0A3N4I086"/>
<name>A0A3N4I086_ASCIM</name>
<proteinExistence type="predicted"/>